<dbReference type="EMBL" id="JARPUR010000007">
    <property type="protein sequence ID" value="KAK4872494.1"/>
    <property type="molecule type" value="Genomic_DNA"/>
</dbReference>
<dbReference type="InterPro" id="IPR013792">
    <property type="entry name" value="RNA3'P_cycl/enolpyr_Trfase_a/b"/>
</dbReference>
<dbReference type="SUPFAM" id="SSF55205">
    <property type="entry name" value="EPT/RTPC-like"/>
    <property type="match status" value="1"/>
</dbReference>
<proteinExistence type="inferred from homology"/>
<dbReference type="PIRSF" id="PIRSF005378">
    <property type="entry name" value="RNA3'_term_phos_cycl_euk"/>
    <property type="match status" value="1"/>
</dbReference>
<evidence type="ECO:0000259" key="6">
    <source>
        <dbReference type="Pfam" id="PF05189"/>
    </source>
</evidence>
<evidence type="ECO:0000256" key="4">
    <source>
        <dbReference type="ARBA" id="ARBA00023242"/>
    </source>
</evidence>
<protein>
    <recommendedName>
        <fullName evidence="9">RNA 3'-terminal phosphate cyclase-like protein</fullName>
    </recommendedName>
</protein>
<evidence type="ECO:0000259" key="5">
    <source>
        <dbReference type="Pfam" id="PF01137"/>
    </source>
</evidence>
<comment type="caution">
    <text evidence="7">The sequence shown here is derived from an EMBL/GenBank/DDBJ whole genome shotgun (WGS) entry which is preliminary data.</text>
</comment>
<evidence type="ECO:0000313" key="8">
    <source>
        <dbReference type="Proteomes" id="UP001353858"/>
    </source>
</evidence>
<comment type="similarity">
    <text evidence="2">Belongs to the RNA 3'-terminal cyclase family. Type 2 subfamily.</text>
</comment>
<dbReference type="FunFam" id="3.30.360.20:FF:000001">
    <property type="entry name" value="RNA terminal phosphate cyclase-like 1"/>
    <property type="match status" value="1"/>
</dbReference>
<evidence type="ECO:0000256" key="2">
    <source>
        <dbReference type="ARBA" id="ARBA00007089"/>
    </source>
</evidence>
<dbReference type="InterPro" id="IPR013791">
    <property type="entry name" value="RNA3'-term_phos_cycl_insert"/>
</dbReference>
<keyword evidence="3" id="KW-0690">Ribosome biogenesis</keyword>
<dbReference type="PROSITE" id="PS01287">
    <property type="entry name" value="RTC"/>
    <property type="match status" value="1"/>
</dbReference>
<gene>
    <name evidence="7" type="ORF">RN001_014523</name>
</gene>
<dbReference type="NCBIfam" id="TIGR03400">
    <property type="entry name" value="18S_RNA_Rcl1p"/>
    <property type="match status" value="1"/>
</dbReference>
<evidence type="ECO:0008006" key="9">
    <source>
        <dbReference type="Google" id="ProtNLM"/>
    </source>
</evidence>
<dbReference type="PANTHER" id="PTHR11096">
    <property type="entry name" value="RNA 3' TERMINAL PHOSPHATE CYCLASE"/>
    <property type="match status" value="1"/>
</dbReference>
<dbReference type="InterPro" id="IPR020719">
    <property type="entry name" value="RNA3'_term_phos_cycl-like_CS"/>
</dbReference>
<dbReference type="InterPro" id="IPR037136">
    <property type="entry name" value="RNA3'_phos_cyclase_dom_sf"/>
</dbReference>
<evidence type="ECO:0000256" key="3">
    <source>
        <dbReference type="ARBA" id="ARBA00022517"/>
    </source>
</evidence>
<keyword evidence="8" id="KW-1185">Reference proteome</keyword>
<dbReference type="Pfam" id="PF01137">
    <property type="entry name" value="RTC"/>
    <property type="match status" value="1"/>
</dbReference>
<dbReference type="GO" id="GO:0005730">
    <property type="term" value="C:nucleolus"/>
    <property type="evidence" value="ECO:0007669"/>
    <property type="project" value="UniProtKB-SubCell"/>
</dbReference>
<dbReference type="InterPro" id="IPR000228">
    <property type="entry name" value="RNA3'_term_phos_cyc"/>
</dbReference>
<dbReference type="Proteomes" id="UP001353858">
    <property type="component" value="Unassembled WGS sequence"/>
</dbReference>
<feature type="domain" description="RNA 3'-terminal phosphate cyclase" evidence="5">
    <location>
        <begin position="13"/>
        <end position="344"/>
    </location>
</feature>
<dbReference type="Pfam" id="PF05189">
    <property type="entry name" value="RTC_insert"/>
    <property type="match status" value="1"/>
</dbReference>
<dbReference type="Gene3D" id="3.30.360.20">
    <property type="entry name" value="RNA 3'-terminal phosphate cyclase, insert domain"/>
    <property type="match status" value="1"/>
</dbReference>
<reference evidence="8" key="1">
    <citation type="submission" date="2023-01" db="EMBL/GenBank/DDBJ databases">
        <title>Key to firefly adult light organ development and bioluminescence: homeobox transcription factors regulate luciferase expression and transportation to peroxisome.</title>
        <authorList>
            <person name="Fu X."/>
        </authorList>
    </citation>
    <scope>NUCLEOTIDE SEQUENCE [LARGE SCALE GENOMIC DNA]</scope>
</reference>
<dbReference type="Gene3D" id="3.65.10.20">
    <property type="entry name" value="RNA 3'-terminal phosphate cyclase domain"/>
    <property type="match status" value="1"/>
</dbReference>
<accession>A0AAN7PNI7</accession>
<organism evidence="7 8">
    <name type="scientific">Aquatica leii</name>
    <dbReference type="NCBI Taxonomy" id="1421715"/>
    <lineage>
        <taxon>Eukaryota</taxon>
        <taxon>Metazoa</taxon>
        <taxon>Ecdysozoa</taxon>
        <taxon>Arthropoda</taxon>
        <taxon>Hexapoda</taxon>
        <taxon>Insecta</taxon>
        <taxon>Pterygota</taxon>
        <taxon>Neoptera</taxon>
        <taxon>Endopterygota</taxon>
        <taxon>Coleoptera</taxon>
        <taxon>Polyphaga</taxon>
        <taxon>Elateriformia</taxon>
        <taxon>Elateroidea</taxon>
        <taxon>Lampyridae</taxon>
        <taxon>Luciolinae</taxon>
        <taxon>Aquatica</taxon>
    </lineage>
</organism>
<keyword evidence="4" id="KW-0539">Nucleus</keyword>
<dbReference type="InterPro" id="IPR023797">
    <property type="entry name" value="RNA3'_phos_cyclase_dom"/>
</dbReference>
<feature type="domain" description="RNA 3'-terminal phosphate cyclase insert" evidence="6">
    <location>
        <begin position="187"/>
        <end position="291"/>
    </location>
</feature>
<dbReference type="AlphaFoldDB" id="A0AAN7PNI7"/>
<sequence>MTTVTKKNNLLVYKGSNYLRQRLVLSVLSGKSVKIDDIRSFDDNPGVQEFEVNLIRLLDKVTNGTIIELNETGTSLFFQPGLLHGGSLQHDCCLDRGIGYYLEVLVMLGLFCKVQLNVTLRGVTNNCIDPSVDHILNGFLPAIKNFIIDHEGLELKILRRGMLPYGGGEVKFSCPISKQVRPIQLLESGMVKRIRGVAYALRVSPSIANRMVDSAKGVLLKFIPDVYITTDQRKGVQSGLSPGYGIHLVAETNQGVFYVAEQMSQPPSEGGHVSVPEEVGVKAAQCLLQQIYLGGCVDPCAQSLAVLLMALSRNDVSKIMVGPLSDYTIGFLRHLREFFGLTFHLEHCVSEDEKEGRGSDKIHMTCVGIGYSNLNKRTV</sequence>
<dbReference type="CDD" id="cd00875">
    <property type="entry name" value="RNA_Cyclase_Class_I"/>
    <property type="match status" value="1"/>
</dbReference>
<evidence type="ECO:0000313" key="7">
    <source>
        <dbReference type="EMBL" id="KAK4872494.1"/>
    </source>
</evidence>
<dbReference type="PANTHER" id="PTHR11096:SF1">
    <property type="entry name" value="RNA 3'-TERMINAL PHOSPHATE CYCLASE-LIKE PROTEIN"/>
    <property type="match status" value="1"/>
</dbReference>
<comment type="subcellular location">
    <subcellularLocation>
        <location evidence="1">Nucleus</location>
        <location evidence="1">Nucleolus</location>
    </subcellularLocation>
</comment>
<evidence type="ECO:0000256" key="1">
    <source>
        <dbReference type="ARBA" id="ARBA00004604"/>
    </source>
</evidence>
<name>A0AAN7PNI7_9COLE</name>
<dbReference type="GO" id="GO:0000479">
    <property type="term" value="P:endonucleolytic cleavage of tricistronic rRNA transcript (SSU-rRNA, 5.8S rRNA, LSU-rRNA)"/>
    <property type="evidence" value="ECO:0007669"/>
    <property type="project" value="TreeGrafter"/>
</dbReference>
<dbReference type="InterPro" id="IPR036553">
    <property type="entry name" value="RPTC_insert"/>
</dbReference>
<dbReference type="GO" id="GO:0004521">
    <property type="term" value="F:RNA endonuclease activity"/>
    <property type="evidence" value="ECO:0007669"/>
    <property type="project" value="TreeGrafter"/>
</dbReference>
<dbReference type="InterPro" id="IPR016443">
    <property type="entry name" value="RNA3'_term_phos_cyc_type_2"/>
</dbReference>